<sequence length="270" mass="32181">MDIDEVVDIYVISHKPYKMVESKIFTPIYTKREIVPNDYNILCSDVGDNIASENPLYAEFSTYYWVWKNRKIPKYVGFFQFRRYISFKDNVTGTNDSNEVIDKYGWNKDELKNILKDCDVVVPTSLNFRMFGLGNMRSQYNMWHKSSYLNTALEIIKEKYPSYEIDCYTALLSTEIYYINLFIMRGDLFDSYMTWIMDIFDELKRRLNIDYSVKDFAYLGERLFNIFLVHKQRTDNIKIKIKQPVYLKENTSGITDFWIGDETHIPEASE</sequence>
<dbReference type="Proteomes" id="UP000342249">
    <property type="component" value="Unassembled WGS sequence"/>
</dbReference>
<feature type="domain" description="DUF4422" evidence="1">
    <location>
        <begin position="9"/>
        <end position="231"/>
    </location>
</feature>
<dbReference type="AlphaFoldDB" id="A0A5N7J4C3"/>
<name>A0A5N7J4C3_9CLOT</name>
<dbReference type="Pfam" id="PF14393">
    <property type="entry name" value="DUF4422"/>
    <property type="match status" value="1"/>
</dbReference>
<dbReference type="EMBL" id="SPSF01000036">
    <property type="protein sequence ID" value="MPQ63584.1"/>
    <property type="molecule type" value="Genomic_DNA"/>
</dbReference>
<comment type="caution">
    <text evidence="2">The sequence shown here is derived from an EMBL/GenBank/DDBJ whole genome shotgun (WGS) entry which is preliminary data.</text>
</comment>
<gene>
    <name evidence="2" type="ORF">E4V82_15870</name>
</gene>
<reference evidence="2 3" key="1">
    <citation type="journal article" date="2019" name="Lett. Appl. Microbiol.">
        <title>A case of 'blown pack' spoilage of vacuum-packaged pork likely associated with Clostridium estertheticum in Canada.</title>
        <authorList>
            <person name="Zhang P."/>
            <person name="Ward P."/>
            <person name="McMullen L.M."/>
            <person name="Yang X."/>
        </authorList>
    </citation>
    <scope>NUCLEOTIDE SEQUENCE [LARGE SCALE GENOMIC DNA]</scope>
    <source>
        <strain evidence="2 3">MA19</strain>
    </source>
</reference>
<evidence type="ECO:0000313" key="3">
    <source>
        <dbReference type="Proteomes" id="UP000342249"/>
    </source>
</evidence>
<evidence type="ECO:0000313" key="2">
    <source>
        <dbReference type="EMBL" id="MPQ63584.1"/>
    </source>
</evidence>
<accession>A0A5N7J4C3</accession>
<organism evidence="2 3">
    <name type="scientific">Clostridium estertheticum</name>
    <dbReference type="NCBI Taxonomy" id="238834"/>
    <lineage>
        <taxon>Bacteria</taxon>
        <taxon>Bacillati</taxon>
        <taxon>Bacillota</taxon>
        <taxon>Clostridia</taxon>
        <taxon>Eubacteriales</taxon>
        <taxon>Clostridiaceae</taxon>
        <taxon>Clostridium</taxon>
    </lineage>
</organism>
<dbReference type="InterPro" id="IPR025536">
    <property type="entry name" value="DUF4422"/>
</dbReference>
<proteinExistence type="predicted"/>
<evidence type="ECO:0000259" key="1">
    <source>
        <dbReference type="Pfam" id="PF14393"/>
    </source>
</evidence>
<protein>
    <submittedName>
        <fullName evidence="2">DUF4422 domain-containing protein</fullName>
    </submittedName>
</protein>
<dbReference type="RefSeq" id="WP_152753045.1">
    <property type="nucleotide sequence ID" value="NZ_SPSE01000037.1"/>
</dbReference>